<accession>A0ABW9KJM3</accession>
<comment type="caution">
    <text evidence="1">The sequence shown here is derived from an EMBL/GenBank/DDBJ whole genome shotgun (WGS) entry which is preliminary data.</text>
</comment>
<name>A0ABW9KJM3_9BACT</name>
<dbReference type="Proteomes" id="UP001634747">
    <property type="component" value="Unassembled WGS sequence"/>
</dbReference>
<evidence type="ECO:0000313" key="2">
    <source>
        <dbReference type="Proteomes" id="UP001634747"/>
    </source>
</evidence>
<proteinExistence type="predicted"/>
<dbReference type="RefSeq" id="WP_344688040.1">
    <property type="nucleotide sequence ID" value="NZ_BAABBH010000001.1"/>
</dbReference>
<keyword evidence="2" id="KW-1185">Reference proteome</keyword>
<gene>
    <name evidence="1" type="ORF">ACK2TP_09420</name>
</gene>
<dbReference type="EMBL" id="JBJYXY010000001">
    <property type="protein sequence ID" value="MFN2975981.1"/>
    <property type="molecule type" value="Genomic_DNA"/>
</dbReference>
<organism evidence="1 2">
    <name type="scientific">Terriglobus aquaticus</name>
    <dbReference type="NCBI Taxonomy" id="940139"/>
    <lineage>
        <taxon>Bacteria</taxon>
        <taxon>Pseudomonadati</taxon>
        <taxon>Acidobacteriota</taxon>
        <taxon>Terriglobia</taxon>
        <taxon>Terriglobales</taxon>
        <taxon>Acidobacteriaceae</taxon>
        <taxon>Terriglobus</taxon>
    </lineage>
</organism>
<evidence type="ECO:0000313" key="1">
    <source>
        <dbReference type="EMBL" id="MFN2975981.1"/>
    </source>
</evidence>
<protein>
    <submittedName>
        <fullName evidence="1">Uncharacterized protein</fullName>
    </submittedName>
</protein>
<sequence>MSLAWCIAYADAVIAKIAAITTAKPAKSNPRGPLRSSCSLVTVGWVADEGLLQAVQ</sequence>
<reference evidence="1 2" key="1">
    <citation type="submission" date="2024-12" db="EMBL/GenBank/DDBJ databases">
        <authorList>
            <person name="Lee Y."/>
        </authorList>
    </citation>
    <scope>NUCLEOTIDE SEQUENCE [LARGE SCALE GENOMIC DNA]</scope>
    <source>
        <strain evidence="1 2">03SUJ4</strain>
    </source>
</reference>